<evidence type="ECO:0000256" key="1">
    <source>
        <dbReference type="ARBA" id="ARBA00004651"/>
    </source>
</evidence>
<organism evidence="7 8">
    <name type="scientific">Dictyobacter alpinus</name>
    <dbReference type="NCBI Taxonomy" id="2014873"/>
    <lineage>
        <taxon>Bacteria</taxon>
        <taxon>Bacillati</taxon>
        <taxon>Chloroflexota</taxon>
        <taxon>Ktedonobacteria</taxon>
        <taxon>Ktedonobacterales</taxon>
        <taxon>Dictyobacteraceae</taxon>
        <taxon>Dictyobacter</taxon>
    </lineage>
</organism>
<protein>
    <recommendedName>
        <fullName evidence="9">Cytochrome c oxidase assembly factor CtaG</fullName>
    </recommendedName>
</protein>
<feature type="transmembrane region" description="Helical" evidence="6">
    <location>
        <begin position="81"/>
        <end position="105"/>
    </location>
</feature>
<accession>A0A402B9N2</accession>
<evidence type="ECO:0000313" key="7">
    <source>
        <dbReference type="EMBL" id="GCE28020.1"/>
    </source>
</evidence>
<dbReference type="InterPro" id="IPR019108">
    <property type="entry name" value="Caa3_assmbl_CtaG-rel"/>
</dbReference>
<dbReference type="RefSeq" id="WP_161982196.1">
    <property type="nucleotide sequence ID" value="NZ_BIFT01000001.1"/>
</dbReference>
<reference evidence="8" key="1">
    <citation type="submission" date="2018-12" db="EMBL/GenBank/DDBJ databases">
        <title>Tengunoibacter tsumagoiensis gen. nov., sp. nov., Dictyobacter kobayashii sp. nov., D. alpinus sp. nov., and D. joshuensis sp. nov. and description of Dictyobacteraceae fam. nov. within the order Ktedonobacterales isolated from Tengu-no-mugimeshi.</title>
        <authorList>
            <person name="Wang C.M."/>
            <person name="Zheng Y."/>
            <person name="Sakai Y."/>
            <person name="Toyoda A."/>
            <person name="Minakuchi Y."/>
            <person name="Abe K."/>
            <person name="Yokota A."/>
            <person name="Yabe S."/>
        </authorList>
    </citation>
    <scope>NUCLEOTIDE SEQUENCE [LARGE SCALE GENOMIC DNA]</scope>
    <source>
        <strain evidence="8">Uno16</strain>
    </source>
</reference>
<keyword evidence="2" id="KW-1003">Cell membrane</keyword>
<evidence type="ECO:0008006" key="9">
    <source>
        <dbReference type="Google" id="ProtNLM"/>
    </source>
</evidence>
<evidence type="ECO:0000256" key="5">
    <source>
        <dbReference type="ARBA" id="ARBA00023136"/>
    </source>
</evidence>
<gene>
    <name evidence="7" type="ORF">KDA_35040</name>
</gene>
<evidence type="ECO:0000256" key="2">
    <source>
        <dbReference type="ARBA" id="ARBA00022475"/>
    </source>
</evidence>
<dbReference type="GO" id="GO:0005886">
    <property type="term" value="C:plasma membrane"/>
    <property type="evidence" value="ECO:0007669"/>
    <property type="project" value="UniProtKB-SubCell"/>
</dbReference>
<keyword evidence="3 6" id="KW-0812">Transmembrane</keyword>
<dbReference type="AlphaFoldDB" id="A0A402B9N2"/>
<evidence type="ECO:0000256" key="6">
    <source>
        <dbReference type="SAM" id="Phobius"/>
    </source>
</evidence>
<comment type="subcellular location">
    <subcellularLocation>
        <location evidence="1">Cell membrane</location>
        <topology evidence="1">Multi-pass membrane protein</topology>
    </subcellularLocation>
</comment>
<evidence type="ECO:0000256" key="4">
    <source>
        <dbReference type="ARBA" id="ARBA00022989"/>
    </source>
</evidence>
<evidence type="ECO:0000256" key="3">
    <source>
        <dbReference type="ARBA" id="ARBA00022692"/>
    </source>
</evidence>
<keyword evidence="4 6" id="KW-1133">Transmembrane helix</keyword>
<feature type="transmembrane region" description="Helical" evidence="6">
    <location>
        <begin position="188"/>
        <end position="208"/>
    </location>
</feature>
<evidence type="ECO:0000313" key="8">
    <source>
        <dbReference type="Proteomes" id="UP000287171"/>
    </source>
</evidence>
<feature type="transmembrane region" description="Helical" evidence="6">
    <location>
        <begin position="117"/>
        <end position="138"/>
    </location>
</feature>
<feature type="transmembrane region" description="Helical" evidence="6">
    <location>
        <begin position="6"/>
        <end position="28"/>
    </location>
</feature>
<proteinExistence type="predicted"/>
<feature type="transmembrane region" description="Helical" evidence="6">
    <location>
        <begin position="228"/>
        <end position="251"/>
    </location>
</feature>
<feature type="transmembrane region" description="Helical" evidence="6">
    <location>
        <begin position="49"/>
        <end position="69"/>
    </location>
</feature>
<keyword evidence="5 6" id="KW-0472">Membrane</keyword>
<feature type="transmembrane region" description="Helical" evidence="6">
    <location>
        <begin position="158"/>
        <end position="176"/>
    </location>
</feature>
<name>A0A402B9N2_9CHLR</name>
<dbReference type="Proteomes" id="UP000287171">
    <property type="component" value="Unassembled WGS sequence"/>
</dbReference>
<keyword evidence="8" id="KW-1185">Reference proteome</keyword>
<comment type="caution">
    <text evidence="7">The sequence shown here is derived from an EMBL/GenBank/DDBJ whole genome shotgun (WGS) entry which is preliminary data.</text>
</comment>
<dbReference type="Pfam" id="PF09678">
    <property type="entry name" value="Caa3_CtaG"/>
    <property type="match status" value="1"/>
</dbReference>
<dbReference type="EMBL" id="BIFT01000001">
    <property type="protein sequence ID" value="GCE28020.1"/>
    <property type="molecule type" value="Genomic_DNA"/>
</dbReference>
<sequence>MPTGLSLAWSWSPGALVCMVVLGLLYLLRLWSVQRLHRQDPQAPSVHPVRVISFFVGLLLFAVLLFSPLNTIGRTQLFSVHMAVVVTLTTVCAPLLLLGCSEVILRPILQLPLVNSIVRFVTHPVAASVIFNVSFLLWHAPKIYNNAILNVPLYDTMLLVIFLTSLLNWWPVIGSLSELKKHGYPLQMLYVFLDGQPVDIFAFILVYTGVPLYHYPLNALNPGGDQGIAGAMLLVPGLVDLAVMSPLFISWMRQMEHKTRVADQRRMEDAEEVYYDDDEEDLQIQTH</sequence>